<dbReference type="InterPro" id="IPR005632">
    <property type="entry name" value="Chaperone_Skp"/>
</dbReference>
<dbReference type="Proteomes" id="UP000627292">
    <property type="component" value="Unassembled WGS sequence"/>
</dbReference>
<organism evidence="3 4">
    <name type="scientific">Filimonas zeae</name>
    <dbReference type="NCBI Taxonomy" id="1737353"/>
    <lineage>
        <taxon>Bacteria</taxon>
        <taxon>Pseudomonadati</taxon>
        <taxon>Bacteroidota</taxon>
        <taxon>Chitinophagia</taxon>
        <taxon>Chitinophagales</taxon>
        <taxon>Chitinophagaceae</taxon>
        <taxon>Filimonas</taxon>
    </lineage>
</organism>
<dbReference type="EMBL" id="BMIB01000006">
    <property type="protein sequence ID" value="GGH81319.1"/>
    <property type="molecule type" value="Genomic_DNA"/>
</dbReference>
<reference evidence="3" key="2">
    <citation type="submission" date="2020-09" db="EMBL/GenBank/DDBJ databases">
        <authorList>
            <person name="Sun Q."/>
            <person name="Zhou Y."/>
        </authorList>
    </citation>
    <scope>NUCLEOTIDE SEQUENCE</scope>
    <source>
        <strain evidence="3">CGMCC 1.15290</strain>
    </source>
</reference>
<comment type="caution">
    <text evidence="3">The sequence shown here is derived from an EMBL/GenBank/DDBJ whole genome shotgun (WGS) entry which is preliminary data.</text>
</comment>
<evidence type="ECO:0008006" key="5">
    <source>
        <dbReference type="Google" id="ProtNLM"/>
    </source>
</evidence>
<keyword evidence="2" id="KW-0732">Signal</keyword>
<accession>A0A917J564</accession>
<dbReference type="SUPFAM" id="SSF111384">
    <property type="entry name" value="OmpH-like"/>
    <property type="match status" value="1"/>
</dbReference>
<evidence type="ECO:0000256" key="1">
    <source>
        <dbReference type="SAM" id="MobiDB-lite"/>
    </source>
</evidence>
<dbReference type="Gene3D" id="3.30.910.20">
    <property type="entry name" value="Skp domain"/>
    <property type="match status" value="1"/>
</dbReference>
<evidence type="ECO:0000313" key="3">
    <source>
        <dbReference type="EMBL" id="GGH81319.1"/>
    </source>
</evidence>
<dbReference type="SMART" id="SM00935">
    <property type="entry name" value="OmpH"/>
    <property type="match status" value="1"/>
</dbReference>
<keyword evidence="4" id="KW-1185">Reference proteome</keyword>
<feature type="compositionally biased region" description="Low complexity" evidence="1">
    <location>
        <begin position="194"/>
        <end position="208"/>
    </location>
</feature>
<gene>
    <name evidence="3" type="ORF">GCM10011379_53530</name>
</gene>
<sequence length="208" mass="22840">MKKVLLSLLAVAGSLLASSEAVKAQAQQPLKIGVFDIEIMMQVMPGYRAVDSTVQVYERDSLAAEYNDYQSEYQRLDSIYKADSAAGKSKAVLEMHKNNRQQVAMNLIYWQQIAENKSQQKRAILAQPIYEKVVNGYKKVLDAKKFSLVLKPNSFEFFGSSAVENIFVLVAKELKVALPQELGGSGAVDDDAKPATAPKPAVKPAGKN</sequence>
<feature type="region of interest" description="Disordered" evidence="1">
    <location>
        <begin position="184"/>
        <end position="208"/>
    </location>
</feature>
<feature type="signal peptide" evidence="2">
    <location>
        <begin position="1"/>
        <end position="23"/>
    </location>
</feature>
<evidence type="ECO:0000256" key="2">
    <source>
        <dbReference type="SAM" id="SignalP"/>
    </source>
</evidence>
<dbReference type="InterPro" id="IPR024930">
    <property type="entry name" value="Skp_dom_sf"/>
</dbReference>
<name>A0A917J564_9BACT</name>
<dbReference type="Pfam" id="PF03938">
    <property type="entry name" value="OmpH"/>
    <property type="match status" value="1"/>
</dbReference>
<protein>
    <recommendedName>
        <fullName evidence="5">OmpH family outer membrane protein</fullName>
    </recommendedName>
</protein>
<evidence type="ECO:0000313" key="4">
    <source>
        <dbReference type="Proteomes" id="UP000627292"/>
    </source>
</evidence>
<dbReference type="AlphaFoldDB" id="A0A917J564"/>
<reference evidence="3" key="1">
    <citation type="journal article" date="2014" name="Int. J. Syst. Evol. Microbiol.">
        <title>Complete genome sequence of Corynebacterium casei LMG S-19264T (=DSM 44701T), isolated from a smear-ripened cheese.</title>
        <authorList>
            <consortium name="US DOE Joint Genome Institute (JGI-PGF)"/>
            <person name="Walter F."/>
            <person name="Albersmeier A."/>
            <person name="Kalinowski J."/>
            <person name="Ruckert C."/>
        </authorList>
    </citation>
    <scope>NUCLEOTIDE SEQUENCE</scope>
    <source>
        <strain evidence="3">CGMCC 1.15290</strain>
    </source>
</reference>
<proteinExistence type="predicted"/>
<feature type="chain" id="PRO_5037010217" description="OmpH family outer membrane protein" evidence="2">
    <location>
        <begin position="24"/>
        <end position="208"/>
    </location>
</feature>
<dbReference type="GO" id="GO:0051082">
    <property type="term" value="F:unfolded protein binding"/>
    <property type="evidence" value="ECO:0007669"/>
    <property type="project" value="InterPro"/>
</dbReference>